<dbReference type="SUPFAM" id="SSF81324">
    <property type="entry name" value="Voltage-gated potassium channels"/>
    <property type="match status" value="1"/>
</dbReference>
<proteinExistence type="predicted"/>
<accession>A0A2T3KM44</accession>
<name>A0A2T3KM44_9GAMM</name>
<dbReference type="Pfam" id="PF07885">
    <property type="entry name" value="Ion_trans_2"/>
    <property type="match status" value="1"/>
</dbReference>
<feature type="transmembrane region" description="Helical" evidence="1">
    <location>
        <begin position="12"/>
        <end position="33"/>
    </location>
</feature>
<dbReference type="Gene3D" id="1.10.287.70">
    <property type="match status" value="1"/>
</dbReference>
<gene>
    <name evidence="3" type="ORF">C9J27_02290</name>
</gene>
<sequence>MISGKKIKDFKFRFKIIFVCYLISFAFVIPVYYLESSSPDGNITTYQDALFFWFGTLSTIGYGNLTANNPVSQLLIVIAFLLTRGAVFVTIGIATYKVMGNRTKESLSAEDRMLGIENELKNFRSVIMDCQRDHNVELKRARERRMKSGTINISSVASLRDIVRSPVSSKMALVCDFLLDDIYCENADLWSSLKHEAVENGVYSISFNGGVGVVL</sequence>
<evidence type="ECO:0000256" key="1">
    <source>
        <dbReference type="SAM" id="Phobius"/>
    </source>
</evidence>
<reference evidence="3 4" key="1">
    <citation type="submission" date="2018-01" db="EMBL/GenBank/DDBJ databases">
        <title>Whole genome sequencing of Histamine producing bacteria.</title>
        <authorList>
            <person name="Butler K."/>
        </authorList>
    </citation>
    <scope>NUCLEOTIDE SEQUENCE [LARGE SCALE GENOMIC DNA]</scope>
    <source>
        <strain evidence="3 4">FS-7.2</strain>
    </source>
</reference>
<dbReference type="RefSeq" id="WP_107288590.1">
    <property type="nucleotide sequence ID" value="NZ_PYNF01000002.1"/>
</dbReference>
<feature type="domain" description="Potassium channel" evidence="2">
    <location>
        <begin position="24"/>
        <end position="90"/>
    </location>
</feature>
<evidence type="ECO:0000259" key="2">
    <source>
        <dbReference type="Pfam" id="PF07885"/>
    </source>
</evidence>
<keyword evidence="1" id="KW-0812">Transmembrane</keyword>
<organism evidence="3 4">
    <name type="scientific">Photobacterium kishitanii</name>
    <dbReference type="NCBI Taxonomy" id="318456"/>
    <lineage>
        <taxon>Bacteria</taxon>
        <taxon>Pseudomonadati</taxon>
        <taxon>Pseudomonadota</taxon>
        <taxon>Gammaproteobacteria</taxon>
        <taxon>Vibrionales</taxon>
        <taxon>Vibrionaceae</taxon>
        <taxon>Photobacterium</taxon>
    </lineage>
</organism>
<protein>
    <recommendedName>
        <fullName evidence="2">Potassium channel domain-containing protein</fullName>
    </recommendedName>
</protein>
<keyword evidence="1" id="KW-0472">Membrane</keyword>
<evidence type="ECO:0000313" key="4">
    <source>
        <dbReference type="Proteomes" id="UP000241426"/>
    </source>
</evidence>
<dbReference type="Proteomes" id="UP000241426">
    <property type="component" value="Unassembled WGS sequence"/>
</dbReference>
<dbReference type="AlphaFoldDB" id="A0A2T3KM44"/>
<feature type="transmembrane region" description="Helical" evidence="1">
    <location>
        <begin position="74"/>
        <end position="96"/>
    </location>
</feature>
<comment type="caution">
    <text evidence="3">The sequence shown here is derived from an EMBL/GenBank/DDBJ whole genome shotgun (WGS) entry which is preliminary data.</text>
</comment>
<keyword evidence="1" id="KW-1133">Transmembrane helix</keyword>
<dbReference type="EMBL" id="PYNF01000002">
    <property type="protein sequence ID" value="PSV00877.1"/>
    <property type="molecule type" value="Genomic_DNA"/>
</dbReference>
<dbReference type="InterPro" id="IPR013099">
    <property type="entry name" value="K_chnl_dom"/>
</dbReference>
<evidence type="ECO:0000313" key="3">
    <source>
        <dbReference type="EMBL" id="PSV00877.1"/>
    </source>
</evidence>